<feature type="chain" id="PRO_5023029560" description="DUF2846 domain-containing protein" evidence="2">
    <location>
        <begin position="25"/>
        <end position="179"/>
    </location>
</feature>
<dbReference type="AlphaFoldDB" id="A0A5B2Z8Y5"/>
<accession>A0A5B2Z8Y5</accession>
<keyword evidence="2" id="KW-0732">Signal</keyword>
<dbReference type="Pfam" id="PF11008">
    <property type="entry name" value="DUF2846"/>
    <property type="match status" value="1"/>
</dbReference>
<feature type="region of interest" description="Disordered" evidence="1">
    <location>
        <begin position="28"/>
        <end position="63"/>
    </location>
</feature>
<dbReference type="RefSeq" id="WP_149861068.1">
    <property type="nucleotide sequence ID" value="NZ_VUOD01000007.1"/>
</dbReference>
<organism evidence="4 5">
    <name type="scientific">Arenimonas fontis</name>
    <dbReference type="NCBI Taxonomy" id="2608255"/>
    <lineage>
        <taxon>Bacteria</taxon>
        <taxon>Pseudomonadati</taxon>
        <taxon>Pseudomonadota</taxon>
        <taxon>Gammaproteobacteria</taxon>
        <taxon>Lysobacterales</taxon>
        <taxon>Lysobacteraceae</taxon>
        <taxon>Arenimonas</taxon>
    </lineage>
</organism>
<keyword evidence="5" id="KW-1185">Reference proteome</keyword>
<comment type="caution">
    <text evidence="4">The sequence shown here is derived from an EMBL/GenBank/DDBJ whole genome shotgun (WGS) entry which is preliminary data.</text>
</comment>
<feature type="signal peptide" evidence="2">
    <location>
        <begin position="1"/>
        <end position="24"/>
    </location>
</feature>
<reference evidence="4 5" key="1">
    <citation type="submission" date="2019-09" db="EMBL/GenBank/DDBJ databases">
        <title>Arenimonas chukotkensis sp. nov., a bacterium isolated from Chukotka hot spring, Arctic region, Russia.</title>
        <authorList>
            <person name="Zayulina K.S."/>
            <person name="Prokofeva M.I."/>
            <person name="Elcheninov A.G."/>
            <person name="Novikov A."/>
            <person name="Kochetkova T.V."/>
            <person name="Kublanov I.V."/>
        </authorList>
    </citation>
    <scope>NUCLEOTIDE SEQUENCE [LARGE SCALE GENOMIC DNA]</scope>
    <source>
        <strain evidence="4 5">3729k</strain>
    </source>
</reference>
<evidence type="ECO:0000313" key="4">
    <source>
        <dbReference type="EMBL" id="KAA2284377.1"/>
    </source>
</evidence>
<sequence>MTTTILRAGLLGLALALFVLPAAASPANDETSTADEASAGGTAASEAAASETAGPQTPGADAAGAPATGRIIFFRPKKMLGAALVFKVREGEQVIGMLKSGTYFVADVTPGAHTYAMRSETKDELTVEVEAGGTHYVMASVQMGALAGRPNLSLSDQAAFDEANKKKLKDMTGQKGKSR</sequence>
<protein>
    <recommendedName>
        <fullName evidence="3">DUF2846 domain-containing protein</fullName>
    </recommendedName>
</protein>
<name>A0A5B2Z8Y5_9GAMM</name>
<reference evidence="4 5" key="2">
    <citation type="submission" date="2019-09" db="EMBL/GenBank/DDBJ databases">
        <authorList>
            <person name="Mazur A."/>
        </authorList>
    </citation>
    <scope>NUCLEOTIDE SEQUENCE [LARGE SCALE GENOMIC DNA]</scope>
    <source>
        <strain evidence="4 5">3729k</strain>
    </source>
</reference>
<evidence type="ECO:0000256" key="2">
    <source>
        <dbReference type="SAM" id="SignalP"/>
    </source>
</evidence>
<dbReference type="EMBL" id="VUOD01000007">
    <property type="protein sequence ID" value="KAA2284377.1"/>
    <property type="molecule type" value="Genomic_DNA"/>
</dbReference>
<feature type="domain" description="DUF2846" evidence="3">
    <location>
        <begin position="68"/>
        <end position="144"/>
    </location>
</feature>
<proteinExistence type="predicted"/>
<feature type="compositionally biased region" description="Low complexity" evidence="1">
    <location>
        <begin position="34"/>
        <end position="63"/>
    </location>
</feature>
<dbReference type="InterPro" id="IPR022548">
    <property type="entry name" value="DUF2846"/>
</dbReference>
<gene>
    <name evidence="4" type="ORF">F0415_09950</name>
</gene>
<evidence type="ECO:0000259" key="3">
    <source>
        <dbReference type="Pfam" id="PF11008"/>
    </source>
</evidence>
<evidence type="ECO:0000313" key="5">
    <source>
        <dbReference type="Proteomes" id="UP000322165"/>
    </source>
</evidence>
<evidence type="ECO:0000256" key="1">
    <source>
        <dbReference type="SAM" id="MobiDB-lite"/>
    </source>
</evidence>
<dbReference type="Proteomes" id="UP000322165">
    <property type="component" value="Unassembled WGS sequence"/>
</dbReference>